<feature type="transmembrane region" description="Helical" evidence="1">
    <location>
        <begin position="126"/>
        <end position="151"/>
    </location>
</feature>
<evidence type="ECO:0000313" key="4">
    <source>
        <dbReference type="Proteomes" id="UP000220102"/>
    </source>
</evidence>
<keyword evidence="1" id="KW-1133">Transmembrane helix</keyword>
<organism evidence="3 4">
    <name type="scientific">Longibacter salinarum</name>
    <dbReference type="NCBI Taxonomy" id="1850348"/>
    <lineage>
        <taxon>Bacteria</taxon>
        <taxon>Pseudomonadati</taxon>
        <taxon>Rhodothermota</taxon>
        <taxon>Rhodothermia</taxon>
        <taxon>Rhodothermales</taxon>
        <taxon>Salisaetaceae</taxon>
        <taxon>Longibacter</taxon>
    </lineage>
</organism>
<dbReference type="Proteomes" id="UP000220102">
    <property type="component" value="Unassembled WGS sequence"/>
</dbReference>
<feature type="transmembrane region" description="Helical" evidence="1">
    <location>
        <begin position="157"/>
        <end position="179"/>
    </location>
</feature>
<feature type="transmembrane region" description="Helical" evidence="1">
    <location>
        <begin position="77"/>
        <end position="97"/>
    </location>
</feature>
<dbReference type="PANTHER" id="PTHR42208">
    <property type="entry name" value="HEAVY METAL TRANSPORTER-RELATED"/>
    <property type="match status" value="1"/>
</dbReference>
<evidence type="ECO:0000259" key="2">
    <source>
        <dbReference type="Pfam" id="PF13386"/>
    </source>
</evidence>
<name>A0A2A8CUD2_9BACT</name>
<keyword evidence="4" id="KW-1185">Reference proteome</keyword>
<comment type="caution">
    <text evidence="3">The sequence shown here is derived from an EMBL/GenBank/DDBJ whole genome shotgun (WGS) entry which is preliminary data.</text>
</comment>
<dbReference type="PANTHER" id="PTHR42208:SF1">
    <property type="entry name" value="HEAVY METAL TRANSPORTER"/>
    <property type="match status" value="1"/>
</dbReference>
<dbReference type="RefSeq" id="WP_098077268.1">
    <property type="nucleotide sequence ID" value="NZ_PDEQ01000008.1"/>
</dbReference>
<accession>A0A2A8CUD2</accession>
<feature type="transmembrane region" description="Helical" evidence="1">
    <location>
        <begin position="6"/>
        <end position="29"/>
    </location>
</feature>
<keyword evidence="1" id="KW-0472">Membrane</keyword>
<dbReference type="Pfam" id="PF13386">
    <property type="entry name" value="DsbD_2"/>
    <property type="match status" value="1"/>
</dbReference>
<dbReference type="AlphaFoldDB" id="A0A2A8CUD2"/>
<feature type="domain" description="Urease accessory protein UreH-like transmembrane" evidence="2">
    <location>
        <begin position="7"/>
        <end position="205"/>
    </location>
</feature>
<evidence type="ECO:0000313" key="3">
    <source>
        <dbReference type="EMBL" id="PEN12216.1"/>
    </source>
</evidence>
<dbReference type="OrthoDB" id="594443at2"/>
<evidence type="ECO:0000256" key="1">
    <source>
        <dbReference type="SAM" id="Phobius"/>
    </source>
</evidence>
<protein>
    <recommendedName>
        <fullName evidence="2">Urease accessory protein UreH-like transmembrane domain-containing protein</fullName>
    </recommendedName>
</protein>
<keyword evidence="1" id="KW-0812">Transmembrane</keyword>
<feature type="transmembrane region" description="Helical" evidence="1">
    <location>
        <begin position="50"/>
        <end position="71"/>
    </location>
</feature>
<gene>
    <name evidence="3" type="ORF">CRI94_14345</name>
</gene>
<proteinExistence type="predicted"/>
<reference evidence="3 4" key="1">
    <citation type="submission" date="2017-10" db="EMBL/GenBank/DDBJ databases">
        <title>Draft genome of Longibacter Salinarum.</title>
        <authorList>
            <person name="Goh K.M."/>
            <person name="Shamsir M.S."/>
            <person name="Lim S.W."/>
        </authorList>
    </citation>
    <scope>NUCLEOTIDE SEQUENCE [LARGE SCALE GENOMIC DNA]</scope>
    <source>
        <strain evidence="3 4">KCTC 52045</strain>
    </source>
</reference>
<dbReference type="EMBL" id="PDEQ01000008">
    <property type="protein sequence ID" value="PEN12216.1"/>
    <property type="molecule type" value="Genomic_DNA"/>
</dbReference>
<feature type="transmembrane region" description="Helical" evidence="1">
    <location>
        <begin position="191"/>
        <end position="209"/>
    </location>
</feature>
<sequence>MIDVSLVFAAGFLGSAHCVGMCGGFILAASTAHGRGVRLTRQLMYFTGKTLTYTIMGAAVGFAGATVGSAFSGIQDAISIGAGAVMLILGLHLLGVLRHLKGIGTLMNWRPFRAASRYLMQQRSAVGALGLGLLNGLLPCGLVYSLLAMAAATGTMFGGALTMLVFGVATVPALFALAWIGDLLQPVWQHWLHQASGILVVALGLITVLRGTPAMHLLMS</sequence>
<dbReference type="InterPro" id="IPR039447">
    <property type="entry name" value="UreH-like_TM_dom"/>
</dbReference>